<accession>A0A7W7R2Q6</accession>
<dbReference type="EMBL" id="JACHJV010000001">
    <property type="protein sequence ID" value="MBB4924113.1"/>
    <property type="molecule type" value="Genomic_DNA"/>
</dbReference>
<comment type="caution">
    <text evidence="2">The sequence shown here is derived from an EMBL/GenBank/DDBJ whole genome shotgun (WGS) entry which is preliminary data.</text>
</comment>
<dbReference type="Proteomes" id="UP000540506">
    <property type="component" value="Unassembled WGS sequence"/>
</dbReference>
<evidence type="ECO:0000313" key="2">
    <source>
        <dbReference type="EMBL" id="MBB4924113.1"/>
    </source>
</evidence>
<sequence length="201" mass="20566">MSLSTRVIAALGAVVVIGAGTLGGSIAYASGQPKPPKTTATVTIGRSSHQFAPDPVCYNGGKPLDAAANQACAQFSNNTAAFRKIAVNTSDRIGVGLDPDSAANGWRSYTNGGAGQGTATISNYQKDSTFSGLVPAVNVLTQVRDTTLTIIEFDPKTADSAKPGIIAVWFLNLQNAAAPVGQQSQDASQGQQQGQDPSQGQ</sequence>
<organism evidence="2 3">
    <name type="scientific">Kitasatospora kifunensis</name>
    <name type="common">Streptomyces kifunensis</name>
    <dbReference type="NCBI Taxonomy" id="58351"/>
    <lineage>
        <taxon>Bacteria</taxon>
        <taxon>Bacillati</taxon>
        <taxon>Actinomycetota</taxon>
        <taxon>Actinomycetes</taxon>
        <taxon>Kitasatosporales</taxon>
        <taxon>Streptomycetaceae</taxon>
        <taxon>Kitasatospora</taxon>
    </lineage>
</organism>
<evidence type="ECO:0000256" key="1">
    <source>
        <dbReference type="SAM" id="MobiDB-lite"/>
    </source>
</evidence>
<protein>
    <submittedName>
        <fullName evidence="2">Uncharacterized protein</fullName>
    </submittedName>
</protein>
<keyword evidence="3" id="KW-1185">Reference proteome</keyword>
<gene>
    <name evidence="2" type="ORF">FHR34_003106</name>
</gene>
<feature type="region of interest" description="Disordered" evidence="1">
    <location>
        <begin position="180"/>
        <end position="201"/>
    </location>
</feature>
<dbReference type="AlphaFoldDB" id="A0A7W7R2Q6"/>
<feature type="compositionally biased region" description="Low complexity" evidence="1">
    <location>
        <begin position="181"/>
        <end position="201"/>
    </location>
</feature>
<dbReference type="RefSeq" id="WP_184936113.1">
    <property type="nucleotide sequence ID" value="NZ_JACHJV010000001.1"/>
</dbReference>
<proteinExistence type="predicted"/>
<reference evidence="2 3" key="1">
    <citation type="submission" date="2020-08" db="EMBL/GenBank/DDBJ databases">
        <title>Sequencing the genomes of 1000 actinobacteria strains.</title>
        <authorList>
            <person name="Klenk H.-P."/>
        </authorList>
    </citation>
    <scope>NUCLEOTIDE SEQUENCE [LARGE SCALE GENOMIC DNA]</scope>
    <source>
        <strain evidence="2 3">DSM 41654</strain>
    </source>
</reference>
<evidence type="ECO:0000313" key="3">
    <source>
        <dbReference type="Proteomes" id="UP000540506"/>
    </source>
</evidence>
<name>A0A7W7R2Q6_KITKI</name>